<reference evidence="2 3" key="1">
    <citation type="submission" date="2020-05" db="EMBL/GenBank/DDBJ databases">
        <title>Horizontal transmission and recombination maintain forever young bacterial symbiont genomes.</title>
        <authorList>
            <person name="Russell S.L."/>
            <person name="Pepper-Tunick E."/>
            <person name="Svedberg J."/>
            <person name="Byrne A."/>
            <person name="Ruelas Castillo J."/>
            <person name="Vollmers C."/>
            <person name="Beinart R.A."/>
            <person name="Corbett-Detig R."/>
        </authorList>
    </citation>
    <scope>NUCLEOTIDE SEQUENCE [LARGE SCALE GENOMIC DNA]</scope>
    <source>
        <strain evidence="2">455</strain>
    </source>
</reference>
<keyword evidence="2" id="KW-0255">Endonuclease</keyword>
<dbReference type="AlphaFoldDB" id="A0A853F4V2"/>
<proteinExistence type="predicted"/>
<dbReference type="Proteomes" id="UP000568751">
    <property type="component" value="Unassembled WGS sequence"/>
</dbReference>
<feature type="domain" description="HNH" evidence="1">
    <location>
        <begin position="169"/>
        <end position="224"/>
    </location>
</feature>
<dbReference type="InterPro" id="IPR003615">
    <property type="entry name" value="HNH_nuc"/>
</dbReference>
<dbReference type="Pfam" id="PF01844">
    <property type="entry name" value="HNH"/>
    <property type="match status" value="1"/>
</dbReference>
<sequence>MKITTEMTQAAYQISRDVYHGKMNRNDALEYLKSTHGMSKGSASDYIVNFKKMMDGEKFTRTNNAETTDYFLTKILTDYGISKLSKAIKATKEHVDYYEGLGRGNLNGIRAIVSRHEKALGSQVQAVYPDELENPESLFEGVRKTITVNSYERNPLARTECIEHYGAQCVVCNFDFGKKYGDIGQGFIHVHHLTQLSDIKSGYEVNPIKDLRPVCPNCHAMLHRKNPPYTIEELKLKNT</sequence>
<gene>
    <name evidence="2" type="ORF">H0A76_13025</name>
</gene>
<evidence type="ECO:0000313" key="2">
    <source>
        <dbReference type="EMBL" id="NYT28682.1"/>
    </source>
</evidence>
<name>A0A853F4V2_9GAMM</name>
<keyword evidence="2" id="KW-0378">Hydrolase</keyword>
<keyword evidence="2" id="KW-0540">Nuclease</keyword>
<dbReference type="GO" id="GO:0008270">
    <property type="term" value="F:zinc ion binding"/>
    <property type="evidence" value="ECO:0007669"/>
    <property type="project" value="InterPro"/>
</dbReference>
<accession>A0A853F4V2</accession>
<evidence type="ECO:0000313" key="3">
    <source>
        <dbReference type="Proteomes" id="UP000568751"/>
    </source>
</evidence>
<dbReference type="InterPro" id="IPR002711">
    <property type="entry name" value="HNH"/>
</dbReference>
<protein>
    <submittedName>
        <fullName evidence="2">HNH endonuclease</fullName>
    </submittedName>
</protein>
<dbReference type="GO" id="GO:0004519">
    <property type="term" value="F:endonuclease activity"/>
    <property type="evidence" value="ECO:0007669"/>
    <property type="project" value="UniProtKB-KW"/>
</dbReference>
<organism evidence="2 3">
    <name type="scientific">Candidatus Thiodubiliella endoseptemdiera</name>
    <dbReference type="NCBI Taxonomy" id="2738886"/>
    <lineage>
        <taxon>Bacteria</taxon>
        <taxon>Pseudomonadati</taxon>
        <taxon>Pseudomonadota</taxon>
        <taxon>Gammaproteobacteria</taxon>
        <taxon>Candidatus Pseudothioglobaceae</taxon>
        <taxon>Candidatus Thiodubiliella</taxon>
    </lineage>
</organism>
<evidence type="ECO:0000259" key="1">
    <source>
        <dbReference type="Pfam" id="PF01844"/>
    </source>
</evidence>
<dbReference type="CDD" id="cd00085">
    <property type="entry name" value="HNHc"/>
    <property type="match status" value="1"/>
</dbReference>
<dbReference type="EMBL" id="JACCHT010000013">
    <property type="protein sequence ID" value="NYT28682.1"/>
    <property type="molecule type" value="Genomic_DNA"/>
</dbReference>
<dbReference type="GO" id="GO:0003676">
    <property type="term" value="F:nucleic acid binding"/>
    <property type="evidence" value="ECO:0007669"/>
    <property type="project" value="InterPro"/>
</dbReference>
<comment type="caution">
    <text evidence="2">The sequence shown here is derived from an EMBL/GenBank/DDBJ whole genome shotgun (WGS) entry which is preliminary data.</text>
</comment>